<evidence type="ECO:0000313" key="2">
    <source>
        <dbReference type="EnsemblPlants" id="OB08G28590.1"/>
    </source>
</evidence>
<keyword evidence="1" id="KW-0472">Membrane</keyword>
<dbReference type="Proteomes" id="UP000006038">
    <property type="component" value="Chromosome 8"/>
</dbReference>
<keyword evidence="3" id="KW-1185">Reference proteome</keyword>
<reference evidence="2" key="1">
    <citation type="journal article" date="2013" name="Nat. Commun.">
        <title>Whole-genome sequencing of Oryza brachyantha reveals mechanisms underlying Oryza genome evolution.</title>
        <authorList>
            <person name="Chen J."/>
            <person name="Huang Q."/>
            <person name="Gao D."/>
            <person name="Wang J."/>
            <person name="Lang Y."/>
            <person name="Liu T."/>
            <person name="Li B."/>
            <person name="Bai Z."/>
            <person name="Luis Goicoechea J."/>
            <person name="Liang C."/>
            <person name="Chen C."/>
            <person name="Zhang W."/>
            <person name="Sun S."/>
            <person name="Liao Y."/>
            <person name="Zhang X."/>
            <person name="Yang L."/>
            <person name="Song C."/>
            <person name="Wang M."/>
            <person name="Shi J."/>
            <person name="Liu G."/>
            <person name="Liu J."/>
            <person name="Zhou H."/>
            <person name="Zhou W."/>
            <person name="Yu Q."/>
            <person name="An N."/>
            <person name="Chen Y."/>
            <person name="Cai Q."/>
            <person name="Wang B."/>
            <person name="Liu B."/>
            <person name="Min J."/>
            <person name="Huang Y."/>
            <person name="Wu H."/>
            <person name="Li Z."/>
            <person name="Zhang Y."/>
            <person name="Yin Y."/>
            <person name="Song W."/>
            <person name="Jiang J."/>
            <person name="Jackson S.A."/>
            <person name="Wing R.A."/>
            <person name="Wang J."/>
            <person name="Chen M."/>
        </authorList>
    </citation>
    <scope>NUCLEOTIDE SEQUENCE [LARGE SCALE GENOMIC DNA]</scope>
    <source>
        <strain evidence="2">cv. IRGC 101232</strain>
    </source>
</reference>
<dbReference type="AlphaFoldDB" id="J3MUS8"/>
<protein>
    <submittedName>
        <fullName evidence="2">Uncharacterized protein</fullName>
    </submittedName>
</protein>
<keyword evidence="1" id="KW-1133">Transmembrane helix</keyword>
<name>J3MUS8_ORYBR</name>
<proteinExistence type="predicted"/>
<dbReference type="Gramene" id="OB08G28590.1">
    <property type="protein sequence ID" value="OB08G28590.1"/>
    <property type="gene ID" value="OB08G28590"/>
</dbReference>
<dbReference type="EnsemblPlants" id="OB08G28590.1">
    <property type="protein sequence ID" value="OB08G28590.1"/>
    <property type="gene ID" value="OB08G28590"/>
</dbReference>
<accession>J3MUS8</accession>
<feature type="transmembrane region" description="Helical" evidence="1">
    <location>
        <begin position="78"/>
        <end position="100"/>
    </location>
</feature>
<organism evidence="2">
    <name type="scientific">Oryza brachyantha</name>
    <name type="common">malo sina</name>
    <dbReference type="NCBI Taxonomy" id="4533"/>
    <lineage>
        <taxon>Eukaryota</taxon>
        <taxon>Viridiplantae</taxon>
        <taxon>Streptophyta</taxon>
        <taxon>Embryophyta</taxon>
        <taxon>Tracheophyta</taxon>
        <taxon>Spermatophyta</taxon>
        <taxon>Magnoliopsida</taxon>
        <taxon>Liliopsida</taxon>
        <taxon>Poales</taxon>
        <taxon>Poaceae</taxon>
        <taxon>BOP clade</taxon>
        <taxon>Oryzoideae</taxon>
        <taxon>Oryzeae</taxon>
        <taxon>Oryzinae</taxon>
        <taxon>Oryza</taxon>
    </lineage>
</organism>
<evidence type="ECO:0000313" key="3">
    <source>
        <dbReference type="Proteomes" id="UP000006038"/>
    </source>
</evidence>
<reference evidence="2" key="2">
    <citation type="submission" date="2013-04" db="UniProtKB">
        <authorList>
            <consortium name="EnsemblPlants"/>
        </authorList>
    </citation>
    <scope>IDENTIFICATION</scope>
</reference>
<dbReference type="HOGENOM" id="CLU_2201044_0_0_1"/>
<evidence type="ECO:0000256" key="1">
    <source>
        <dbReference type="SAM" id="Phobius"/>
    </source>
</evidence>
<sequence>MRYDYQVLSISSYYKELRKEHIKTYSNTLKSLVSLSVLKLASCLLLPSINKPNFRFPFPMFDHPSYLKKNSKNFKKLVTYKVLFMIYYLIKTKVLITNFFNKTQSQIL</sequence>
<keyword evidence="1" id="KW-0812">Transmembrane</keyword>